<evidence type="ECO:0000313" key="2">
    <source>
        <dbReference type="Proteomes" id="UP000068603"/>
    </source>
</evidence>
<dbReference type="Gene3D" id="2.60.120.200">
    <property type="match status" value="1"/>
</dbReference>
<dbReference type="RefSeq" id="WP_060013857.1">
    <property type="nucleotide sequence ID" value="NZ_CP013461.1"/>
</dbReference>
<dbReference type="KEGG" id="bstg:WT74_23260"/>
<comment type="caution">
    <text evidence="1">The sequence shown here is derived from an EMBL/GenBank/DDBJ whole genome shotgun (WGS) entry which is preliminary data.</text>
</comment>
<organism evidence="1">
    <name type="scientific">Burkholderia stagnalis</name>
    <dbReference type="NCBI Taxonomy" id="1503054"/>
    <lineage>
        <taxon>Bacteria</taxon>
        <taxon>Pseudomonadati</taxon>
        <taxon>Pseudomonadota</taxon>
        <taxon>Betaproteobacteria</taxon>
        <taxon>Burkholderiales</taxon>
        <taxon>Burkholderiaceae</taxon>
        <taxon>Burkholderia</taxon>
        <taxon>Burkholderia cepacia complex</taxon>
    </lineage>
</organism>
<proteinExistence type="predicted"/>
<protein>
    <submittedName>
        <fullName evidence="1">Uncharacterized protein</fullName>
    </submittedName>
</protein>
<gene>
    <name evidence="1" type="ORF">WT44_20865</name>
</gene>
<dbReference type="AlphaFoldDB" id="A0A119W7L6"/>
<dbReference type="Proteomes" id="UP000068603">
    <property type="component" value="Unassembled WGS sequence"/>
</dbReference>
<sequence>MNDKNGKPFWLRRAASVLGLACVLSTAHAAGPSNELRAGDYRQVYATDYRTRFGELLIQAPNSTDVTATSDPVAPGRRAIRVEMRRSENFSRVANGSPRAEFTLPRDVYLSPGHEYLIRWRTYLPRNFAFDLKQMEIITQIHQSGLSGPPPFMLTLTGAQYTLSVRGGANTAHGSGIAMCCAADDRGKWVDWALQYAPDASGRTAVTRLWKNGVMQFSGDGLPNAYPGDLYAYLKFGVYKPGWLHEPTDVDFIQLYFGEVSLAAKKSGR</sequence>
<dbReference type="EMBL" id="LPHB01000056">
    <property type="protein sequence ID" value="KWA58625.1"/>
    <property type="molecule type" value="Genomic_DNA"/>
</dbReference>
<name>A0A119W7L6_9BURK</name>
<evidence type="ECO:0000313" key="1">
    <source>
        <dbReference type="EMBL" id="KWA58625.1"/>
    </source>
</evidence>
<accession>A0A119W7L6</accession>
<dbReference type="Pfam" id="PF14099">
    <property type="entry name" value="Polysacc_lyase"/>
    <property type="match status" value="1"/>
</dbReference>
<dbReference type="STRING" id="1503054.WT74_23260"/>
<dbReference type="InterPro" id="IPR025975">
    <property type="entry name" value="Polysacc_lyase"/>
</dbReference>
<reference evidence="1 2" key="1">
    <citation type="submission" date="2015-11" db="EMBL/GenBank/DDBJ databases">
        <title>Expanding the genomic diversity of Burkholderia species for the development of highly accurate diagnostics.</title>
        <authorList>
            <person name="Sahl J."/>
            <person name="Keim P."/>
            <person name="Wagner D."/>
        </authorList>
    </citation>
    <scope>NUCLEOTIDE SEQUENCE [LARGE SCALE GENOMIC DNA]</scope>
    <source>
        <strain evidence="1 2">MSMB1960WGS</strain>
    </source>
</reference>